<dbReference type="InterPro" id="IPR000515">
    <property type="entry name" value="MetI-like"/>
</dbReference>
<feature type="transmembrane region" description="Helical" evidence="8">
    <location>
        <begin position="156"/>
        <end position="178"/>
    </location>
</feature>
<dbReference type="SUPFAM" id="SSF161098">
    <property type="entry name" value="MetI-like"/>
    <property type="match status" value="1"/>
</dbReference>
<comment type="subcellular location">
    <subcellularLocation>
        <location evidence="1 8">Cell membrane</location>
        <topology evidence="1 8">Multi-pass membrane protein</topology>
    </subcellularLocation>
</comment>
<keyword evidence="4" id="KW-1003">Cell membrane</keyword>
<dbReference type="EMBL" id="CP040821">
    <property type="protein sequence ID" value="QDL94602.1"/>
    <property type="molecule type" value="Genomic_DNA"/>
</dbReference>
<dbReference type="Gene3D" id="1.10.3720.10">
    <property type="entry name" value="MetI-like"/>
    <property type="match status" value="1"/>
</dbReference>
<evidence type="ECO:0000256" key="7">
    <source>
        <dbReference type="ARBA" id="ARBA00023136"/>
    </source>
</evidence>
<dbReference type="Proteomes" id="UP000305888">
    <property type="component" value="Plasmid pD4M1C"/>
</dbReference>
<evidence type="ECO:0000256" key="4">
    <source>
        <dbReference type="ARBA" id="ARBA00022475"/>
    </source>
</evidence>
<dbReference type="InterPro" id="IPR035906">
    <property type="entry name" value="MetI-like_sf"/>
</dbReference>
<evidence type="ECO:0000259" key="9">
    <source>
        <dbReference type="PROSITE" id="PS50928"/>
    </source>
</evidence>
<dbReference type="OrthoDB" id="7915284at2"/>
<keyword evidence="7 8" id="KW-0472">Membrane</keyword>
<dbReference type="AlphaFoldDB" id="A0A5B8G5J2"/>
<name>A0A5B8G5J2_9RHOB</name>
<protein>
    <submittedName>
        <fullName evidence="10">ABC transporter permease</fullName>
    </submittedName>
</protein>
<feature type="domain" description="ABC transmembrane type-1" evidence="9">
    <location>
        <begin position="70"/>
        <end position="275"/>
    </location>
</feature>
<evidence type="ECO:0000256" key="2">
    <source>
        <dbReference type="ARBA" id="ARBA00007069"/>
    </source>
</evidence>
<gene>
    <name evidence="10" type="ORF">FDP22_22275</name>
</gene>
<dbReference type="CDD" id="cd06261">
    <property type="entry name" value="TM_PBP2"/>
    <property type="match status" value="1"/>
</dbReference>
<evidence type="ECO:0000256" key="8">
    <source>
        <dbReference type="RuleBase" id="RU363032"/>
    </source>
</evidence>
<organism evidence="10 11">
    <name type="scientific">Paroceanicella profunda</name>
    <dbReference type="NCBI Taxonomy" id="2579971"/>
    <lineage>
        <taxon>Bacteria</taxon>
        <taxon>Pseudomonadati</taxon>
        <taxon>Pseudomonadota</taxon>
        <taxon>Alphaproteobacteria</taxon>
        <taxon>Rhodobacterales</taxon>
        <taxon>Paracoccaceae</taxon>
        <taxon>Paroceanicella</taxon>
    </lineage>
</organism>
<evidence type="ECO:0000256" key="5">
    <source>
        <dbReference type="ARBA" id="ARBA00022692"/>
    </source>
</evidence>
<evidence type="ECO:0000313" key="10">
    <source>
        <dbReference type="EMBL" id="QDL94602.1"/>
    </source>
</evidence>
<feature type="transmembrane region" description="Helical" evidence="8">
    <location>
        <begin position="259"/>
        <end position="279"/>
    </location>
</feature>
<keyword evidence="11" id="KW-1185">Reference proteome</keyword>
<evidence type="ECO:0000256" key="6">
    <source>
        <dbReference type="ARBA" id="ARBA00022989"/>
    </source>
</evidence>
<dbReference type="Pfam" id="PF00528">
    <property type="entry name" value="BPD_transp_1"/>
    <property type="match status" value="1"/>
</dbReference>
<feature type="transmembrane region" description="Helical" evidence="8">
    <location>
        <begin position="199"/>
        <end position="228"/>
    </location>
</feature>
<dbReference type="PANTHER" id="PTHR42929">
    <property type="entry name" value="INNER MEMBRANE ABC TRANSPORTER PERMEASE PROTEIN YDCU-RELATED-RELATED"/>
    <property type="match status" value="1"/>
</dbReference>
<feature type="transmembrane region" description="Helical" evidence="8">
    <location>
        <begin position="21"/>
        <end position="45"/>
    </location>
</feature>
<keyword evidence="10" id="KW-0614">Plasmid</keyword>
<keyword evidence="5 8" id="KW-0812">Transmembrane</keyword>
<dbReference type="GO" id="GO:0005886">
    <property type="term" value="C:plasma membrane"/>
    <property type="evidence" value="ECO:0007669"/>
    <property type="project" value="UniProtKB-SubCell"/>
</dbReference>
<evidence type="ECO:0000313" key="11">
    <source>
        <dbReference type="Proteomes" id="UP000305888"/>
    </source>
</evidence>
<evidence type="ECO:0000256" key="3">
    <source>
        <dbReference type="ARBA" id="ARBA00022448"/>
    </source>
</evidence>
<feature type="transmembrane region" description="Helical" evidence="8">
    <location>
        <begin position="105"/>
        <end position="126"/>
    </location>
</feature>
<keyword evidence="6 8" id="KW-1133">Transmembrane helix</keyword>
<dbReference type="GO" id="GO:0055085">
    <property type="term" value="P:transmembrane transport"/>
    <property type="evidence" value="ECO:0007669"/>
    <property type="project" value="InterPro"/>
</dbReference>
<geneLocation type="plasmid" evidence="11">
    <name>pd4m1c</name>
</geneLocation>
<sequence>MSARADPRGPARRAGPGWRRPGLLVLPLLAFLSVFYLVPVVLMLARASGPGLDFAPLAAALASGVAAQVFGITLKVAVVTTLATLLLGYPLALFTAIAPPRVSRLLLAAVMIPFWSSILVRSYAWMVLLGRQGLVNDALIGLGMIDTPMRLLNTSLAVYVGMIHILLPFMVLPIYATLSAIDGRLVWAAENLGARAPSVLRHVIVPLSLPGVCAGVLVVFILCLGFYVTPALLGGPGDMMASMLIAQEVDLYNWDLASAYAGVLLVVTLLIVAAFGRLLNLERVMGAGR</sequence>
<accession>A0A5B8G5J2</accession>
<dbReference type="RefSeq" id="WP_138576990.1">
    <property type="nucleotide sequence ID" value="NZ_CP040821.1"/>
</dbReference>
<comment type="similarity">
    <text evidence="2">Belongs to the binding-protein-dependent transport system permease family. CysTW subfamily.</text>
</comment>
<dbReference type="PROSITE" id="PS50928">
    <property type="entry name" value="ABC_TM1"/>
    <property type="match status" value="1"/>
</dbReference>
<feature type="transmembrane region" description="Helical" evidence="8">
    <location>
        <begin position="65"/>
        <end position="93"/>
    </location>
</feature>
<proteinExistence type="inferred from homology"/>
<reference evidence="10 11" key="1">
    <citation type="submission" date="2019-06" db="EMBL/GenBank/DDBJ databases">
        <title>Genome sequence of Rhodobacteraceae bacterium D4M1.</title>
        <authorList>
            <person name="Cao J."/>
        </authorList>
    </citation>
    <scope>NUCLEOTIDE SEQUENCE [LARGE SCALE GENOMIC DNA]</scope>
    <source>
        <strain evidence="10 11">D4M1</strain>
        <plasmid evidence="11">pd4m1c</plasmid>
    </source>
</reference>
<dbReference type="PANTHER" id="PTHR42929:SF5">
    <property type="entry name" value="ABC TRANSPORTER PERMEASE PROTEIN"/>
    <property type="match status" value="1"/>
</dbReference>
<evidence type="ECO:0000256" key="1">
    <source>
        <dbReference type="ARBA" id="ARBA00004651"/>
    </source>
</evidence>
<keyword evidence="3 8" id="KW-0813">Transport</keyword>
<dbReference type="KEGG" id="ppru:FDP22_22275"/>